<evidence type="ECO:0000313" key="2">
    <source>
        <dbReference type="Proteomes" id="UP000314294"/>
    </source>
</evidence>
<accession>A0A4Z2HAG0</accession>
<dbReference type="Proteomes" id="UP000314294">
    <property type="component" value="Unassembled WGS sequence"/>
</dbReference>
<evidence type="ECO:0000313" key="1">
    <source>
        <dbReference type="EMBL" id="TNN62799.1"/>
    </source>
</evidence>
<keyword evidence="2" id="KW-1185">Reference proteome</keyword>
<dbReference type="EMBL" id="SRLO01000286">
    <property type="protein sequence ID" value="TNN62799.1"/>
    <property type="molecule type" value="Genomic_DNA"/>
</dbReference>
<protein>
    <submittedName>
        <fullName evidence="1">Uncharacterized protein</fullName>
    </submittedName>
</protein>
<name>A0A4Z2HAG0_9TELE</name>
<proteinExistence type="predicted"/>
<organism evidence="1 2">
    <name type="scientific">Liparis tanakae</name>
    <name type="common">Tanaka's snailfish</name>
    <dbReference type="NCBI Taxonomy" id="230148"/>
    <lineage>
        <taxon>Eukaryota</taxon>
        <taxon>Metazoa</taxon>
        <taxon>Chordata</taxon>
        <taxon>Craniata</taxon>
        <taxon>Vertebrata</taxon>
        <taxon>Euteleostomi</taxon>
        <taxon>Actinopterygii</taxon>
        <taxon>Neopterygii</taxon>
        <taxon>Teleostei</taxon>
        <taxon>Neoteleostei</taxon>
        <taxon>Acanthomorphata</taxon>
        <taxon>Eupercaria</taxon>
        <taxon>Perciformes</taxon>
        <taxon>Cottioidei</taxon>
        <taxon>Cottales</taxon>
        <taxon>Liparidae</taxon>
        <taxon>Liparis</taxon>
    </lineage>
</organism>
<dbReference type="AlphaFoldDB" id="A0A4Z2HAG0"/>
<sequence>MALAAPVRAEDQEDCFKVTEVRSHRDAVPSNASAEAKWRARLGLGLGPRSEPLTREQISCRLVAMALAGVSQRNT</sequence>
<gene>
    <name evidence="1" type="ORF">EYF80_027025</name>
</gene>
<comment type="caution">
    <text evidence="1">The sequence shown here is derived from an EMBL/GenBank/DDBJ whole genome shotgun (WGS) entry which is preliminary data.</text>
</comment>
<reference evidence="1 2" key="1">
    <citation type="submission" date="2019-03" db="EMBL/GenBank/DDBJ databases">
        <title>First draft genome of Liparis tanakae, snailfish: a comprehensive survey of snailfish specific genes.</title>
        <authorList>
            <person name="Kim W."/>
            <person name="Song I."/>
            <person name="Jeong J.-H."/>
            <person name="Kim D."/>
            <person name="Kim S."/>
            <person name="Ryu S."/>
            <person name="Song J.Y."/>
            <person name="Lee S.K."/>
        </authorList>
    </citation>
    <scope>NUCLEOTIDE SEQUENCE [LARGE SCALE GENOMIC DNA]</scope>
    <source>
        <tissue evidence="1">Muscle</tissue>
    </source>
</reference>